<accession>Q8GHC1</accession>
<keyword evidence="1" id="KW-0596">Phosphopantetheine</keyword>
<proteinExistence type="predicted"/>
<name>Q8GHC1_STRRC</name>
<dbReference type="AlphaFoldDB" id="Q8GHC1"/>
<dbReference type="Pfam" id="PF00550">
    <property type="entry name" value="PP-binding"/>
    <property type="match status" value="1"/>
</dbReference>
<evidence type="ECO:0000313" key="4">
    <source>
        <dbReference type="EMBL" id="AAN65230.1"/>
    </source>
</evidence>
<evidence type="ECO:0000256" key="2">
    <source>
        <dbReference type="ARBA" id="ARBA00022553"/>
    </source>
</evidence>
<sequence length="95" mass="9903">MVSGPTELEHVLTRLEILLNDVWDQRPAGAATSATAPLVSLGVDSLTLALLLDKVGREFHIDWTADTPPGAASSLRSIADLVLRRDGGGATAAEA</sequence>
<dbReference type="PROSITE" id="PS00012">
    <property type="entry name" value="PHOSPHOPANTETHEINE"/>
    <property type="match status" value="1"/>
</dbReference>
<dbReference type="SUPFAM" id="SSF47336">
    <property type="entry name" value="ACP-like"/>
    <property type="match status" value="1"/>
</dbReference>
<keyword evidence="2" id="KW-0597">Phosphoprotein</keyword>
<dbReference type="EMBL" id="AF329398">
    <property type="protein sequence ID" value="AAN65230.1"/>
    <property type="molecule type" value="Genomic_DNA"/>
</dbReference>
<dbReference type="BioCyc" id="MetaCyc:MONOMER-22088"/>
<evidence type="ECO:0000259" key="3">
    <source>
        <dbReference type="Pfam" id="PF00550"/>
    </source>
</evidence>
<dbReference type="InterPro" id="IPR036736">
    <property type="entry name" value="ACP-like_sf"/>
</dbReference>
<dbReference type="InterPro" id="IPR006162">
    <property type="entry name" value="Ppantetheine_attach_site"/>
</dbReference>
<evidence type="ECO:0000256" key="1">
    <source>
        <dbReference type="ARBA" id="ARBA00022450"/>
    </source>
</evidence>
<protein>
    <submittedName>
        <fullName evidence="4">Uncharacterized protein cloN1</fullName>
    </submittedName>
</protein>
<dbReference type="InterPro" id="IPR009081">
    <property type="entry name" value="PP-bd_ACP"/>
</dbReference>
<dbReference type="KEGG" id="ag:AAN65230"/>
<reference evidence="4" key="1">
    <citation type="journal article" date="2002" name="Microbiology">
        <title>Molecular cloning and sequence analysis of the clorobiocin biosynthetic gene cluster: new insights into the biosynthesis of aminocoumarin antibiotics.</title>
        <authorList>
            <person name="Pojer F."/>
            <person name="Li S.M."/>
            <person name="Heide L."/>
        </authorList>
    </citation>
    <scope>NUCLEOTIDE SEQUENCE</scope>
    <source>
        <strain evidence="4">DS 12.976</strain>
    </source>
</reference>
<feature type="domain" description="Carrier" evidence="3">
    <location>
        <begin position="33"/>
        <end position="67"/>
    </location>
</feature>
<organism evidence="4">
    <name type="scientific">Streptomyces roseochromogenus subsp. oscitans</name>
    <dbReference type="NCBI Taxonomy" id="149682"/>
    <lineage>
        <taxon>Bacteria</taxon>
        <taxon>Bacillati</taxon>
        <taxon>Actinomycetota</taxon>
        <taxon>Actinomycetes</taxon>
        <taxon>Kitasatosporales</taxon>
        <taxon>Streptomycetaceae</taxon>
        <taxon>Streptomyces</taxon>
    </lineage>
</organism>
<gene>
    <name evidence="4" type="primary">cloN1</name>
</gene>
<dbReference type="Gene3D" id="1.10.1200.10">
    <property type="entry name" value="ACP-like"/>
    <property type="match status" value="1"/>
</dbReference>